<evidence type="ECO:0000256" key="2">
    <source>
        <dbReference type="SAM" id="SignalP"/>
    </source>
</evidence>
<feature type="coiled-coil region" evidence="1">
    <location>
        <begin position="432"/>
        <end position="478"/>
    </location>
</feature>
<feature type="chain" id="PRO_5046078540" description="Tetratricopeptide repeat protein" evidence="2">
    <location>
        <begin position="25"/>
        <end position="648"/>
    </location>
</feature>
<dbReference type="SUPFAM" id="SSF48452">
    <property type="entry name" value="TPR-like"/>
    <property type="match status" value="1"/>
</dbReference>
<comment type="caution">
    <text evidence="3">The sequence shown here is derived from an EMBL/GenBank/DDBJ whole genome shotgun (WGS) entry which is preliminary data.</text>
</comment>
<protein>
    <recommendedName>
        <fullName evidence="5">Tetratricopeptide repeat protein</fullName>
    </recommendedName>
</protein>
<gene>
    <name evidence="3" type="ORF">J2X05_003352</name>
</gene>
<organism evidence="3 4">
    <name type="scientific">Cellvibrio fibrivorans</name>
    <dbReference type="NCBI Taxonomy" id="126350"/>
    <lineage>
        <taxon>Bacteria</taxon>
        <taxon>Pseudomonadati</taxon>
        <taxon>Pseudomonadota</taxon>
        <taxon>Gammaproteobacteria</taxon>
        <taxon>Cellvibrionales</taxon>
        <taxon>Cellvibrionaceae</taxon>
        <taxon>Cellvibrio</taxon>
    </lineage>
</organism>
<evidence type="ECO:0000313" key="4">
    <source>
        <dbReference type="Proteomes" id="UP001253595"/>
    </source>
</evidence>
<keyword evidence="2" id="KW-0732">Signal</keyword>
<name>A0ABU1V1I6_9GAMM</name>
<evidence type="ECO:0008006" key="5">
    <source>
        <dbReference type="Google" id="ProtNLM"/>
    </source>
</evidence>
<proteinExistence type="predicted"/>
<keyword evidence="4" id="KW-1185">Reference proteome</keyword>
<reference evidence="3 4" key="1">
    <citation type="submission" date="2023-07" db="EMBL/GenBank/DDBJ databases">
        <title>Sorghum-associated microbial communities from plants grown in Nebraska, USA.</title>
        <authorList>
            <person name="Schachtman D."/>
        </authorList>
    </citation>
    <scope>NUCLEOTIDE SEQUENCE [LARGE SCALE GENOMIC DNA]</scope>
    <source>
        <strain evidence="3 4">BE190</strain>
    </source>
</reference>
<dbReference type="EMBL" id="JAVDVX010000006">
    <property type="protein sequence ID" value="MDR7091317.1"/>
    <property type="molecule type" value="Genomic_DNA"/>
</dbReference>
<dbReference type="RefSeq" id="WP_310074513.1">
    <property type="nucleotide sequence ID" value="NZ_JAVDVX010000006.1"/>
</dbReference>
<dbReference type="Gene3D" id="1.25.40.10">
    <property type="entry name" value="Tetratricopeptide repeat domain"/>
    <property type="match status" value="2"/>
</dbReference>
<sequence length="648" mass="73284">MRKSTSVLRYFLMLAAVVVISVDAKEKPKTSVADLRYGVALYHYYQQDYIAALAELMVADTRDGIQGHGDNPELIAGGVSLAFGMQHHAEAVFNHILQDERRPQSVRDAAWFYLGKLHYTRGDWVAAEQSFARVSSEFKPSLRAQMQALKINIRIRNKNYADLALNNIDAGELRAWSPYTFYNLGAAHARDGNFASAQKFFSELAEIDVVENPQRRKEQWALQDKAYTAIGYSYLAEKKYAAAIREFTKVRLDGVFANQALLGYGWAAVAQEEYDEALRPWQLLRSRSLMYPAVQESLLALPYAYEKLGAQGEAVNAYQAAEELLAREIQLIRDMRATLTEGELLTLIGSEPLSAEEAKKVLRPEAAQDGALTAVVTDDGQNWLKLDSTSIIKTRSVYLNELFAKNAFQTAVLDLRDLLRLQILLQNWLPKLDAYRELLLQKQGNRERQEQQLAQHSASQQEQKLQAERAAIARQLEQISSSENYMALADDETRALYVRIERGQQTIVRMKAAGQDTSELETRAKMFGGILLWRAAQEYPARLAAQQTELKAIDASLAQIAKTRQHIEEITATSMDIQPTLARLQVLQKDVSMHLENTDQLIAQQSGLLRQQVDRQLAAHEKRLNNYLAQAHLAVARLYDAELRRQPE</sequence>
<evidence type="ECO:0000313" key="3">
    <source>
        <dbReference type="EMBL" id="MDR7091317.1"/>
    </source>
</evidence>
<evidence type="ECO:0000256" key="1">
    <source>
        <dbReference type="SAM" id="Coils"/>
    </source>
</evidence>
<dbReference type="InterPro" id="IPR011990">
    <property type="entry name" value="TPR-like_helical_dom_sf"/>
</dbReference>
<accession>A0ABU1V1I6</accession>
<feature type="signal peptide" evidence="2">
    <location>
        <begin position="1"/>
        <end position="24"/>
    </location>
</feature>
<dbReference type="Proteomes" id="UP001253595">
    <property type="component" value="Unassembled WGS sequence"/>
</dbReference>
<keyword evidence="1" id="KW-0175">Coiled coil</keyword>